<proteinExistence type="predicted"/>
<evidence type="ECO:0000313" key="1">
    <source>
        <dbReference type="EMBL" id="KYO64513.1"/>
    </source>
</evidence>
<evidence type="ECO:0008006" key="3">
    <source>
        <dbReference type="Google" id="ProtNLM"/>
    </source>
</evidence>
<dbReference type="EMBL" id="LOHZ01000042">
    <property type="protein sequence ID" value="KYO64513.1"/>
    <property type="molecule type" value="Genomic_DNA"/>
</dbReference>
<dbReference type="InterPro" id="IPR012190">
    <property type="entry name" value="UCP036698"/>
</dbReference>
<reference evidence="1 2" key="1">
    <citation type="submission" date="2015-12" db="EMBL/GenBank/DDBJ databases">
        <title>Draft genome of Thermovenabulum gondwanense isolated from a red thermophilic microbial mat colonisisng an outflow channel of a bore well.</title>
        <authorList>
            <person name="Patel B.K."/>
        </authorList>
    </citation>
    <scope>NUCLEOTIDE SEQUENCE [LARGE SCALE GENOMIC DNA]</scope>
    <source>
        <strain evidence="1 2">R270</strain>
    </source>
</reference>
<dbReference type="Proteomes" id="UP000075737">
    <property type="component" value="Unassembled WGS sequence"/>
</dbReference>
<dbReference type="Pfam" id="PF14084">
    <property type="entry name" value="DUF4264"/>
    <property type="match status" value="1"/>
</dbReference>
<dbReference type="STRING" id="520767.ATZ99_19450"/>
<dbReference type="RefSeq" id="WP_083947456.1">
    <property type="nucleotide sequence ID" value="NZ_LOHZ01000042.1"/>
</dbReference>
<name>A0A162M8C0_9FIRM</name>
<sequence length="53" mass="6290">MEDKLELIGQKELNYNDELYKLVDFLNKTFKKKGFIFGITKKEDKAIISVYET</sequence>
<gene>
    <name evidence="1" type="ORF">ATZ99_19450</name>
</gene>
<evidence type="ECO:0000313" key="2">
    <source>
        <dbReference type="Proteomes" id="UP000075737"/>
    </source>
</evidence>
<keyword evidence="2" id="KW-1185">Reference proteome</keyword>
<comment type="caution">
    <text evidence="1">The sequence shown here is derived from an EMBL/GenBank/DDBJ whole genome shotgun (WGS) entry which is preliminary data.</text>
</comment>
<accession>A0A162M8C0</accession>
<organism evidence="1 2">
    <name type="scientific">Thermovenabulum gondwanense</name>
    <dbReference type="NCBI Taxonomy" id="520767"/>
    <lineage>
        <taxon>Bacteria</taxon>
        <taxon>Bacillati</taxon>
        <taxon>Bacillota</taxon>
        <taxon>Clostridia</taxon>
        <taxon>Thermosediminibacterales</taxon>
        <taxon>Thermosediminibacteraceae</taxon>
        <taxon>Thermovenabulum</taxon>
    </lineage>
</organism>
<dbReference type="AlphaFoldDB" id="A0A162M8C0"/>
<protein>
    <recommendedName>
        <fullName evidence="3">DUF4264 domain-containing protein</fullName>
    </recommendedName>
</protein>